<sequence>MPHPHVKQRKPRSHTAIAKRSSSNKGPKGPLIAILSREGEEIAGRPKTNTKNTRARAALRFTPGNPRPALPHDATTPPPRRPGRLHPSPRLDYKYPPAHAEPPTLAHPARRVRAARPCSAPMADCFALEAVDDLHRRWLPREIFADIGIIDPEPPAPPEAAAAAAGVEELAAQLAGILGGGGKACPLVPSPPPLAAQVCGLQDSVVVAACGAGGAGGEGKAGGAVAWPFVPYPHVQWQVASSLANLGGVLDYDYDYPAPPPPALPCCVPAPANLRAGTGVFLPRADAYYRGHAAVSGSAPPKGGGVATRSSWGGGSGGRPATGTKQERQQNKPATATPPPQQQQAQAAGPEVALPQDWSYR</sequence>
<evidence type="ECO:0000313" key="3">
    <source>
        <dbReference type="Proteomes" id="UP001341281"/>
    </source>
</evidence>
<proteinExistence type="predicted"/>
<keyword evidence="3" id="KW-1185">Reference proteome</keyword>
<evidence type="ECO:0000256" key="1">
    <source>
        <dbReference type="SAM" id="MobiDB-lite"/>
    </source>
</evidence>
<gene>
    <name evidence="2" type="ORF">U9M48_034960</name>
</gene>
<accession>A0AAQ3UA39</accession>
<feature type="compositionally biased region" description="Basic residues" evidence="1">
    <location>
        <begin position="1"/>
        <end position="13"/>
    </location>
</feature>
<feature type="region of interest" description="Disordered" evidence="1">
    <location>
        <begin position="1"/>
        <end position="90"/>
    </location>
</feature>
<evidence type="ECO:0000313" key="2">
    <source>
        <dbReference type="EMBL" id="WVZ88439.1"/>
    </source>
</evidence>
<feature type="region of interest" description="Disordered" evidence="1">
    <location>
        <begin position="294"/>
        <end position="361"/>
    </location>
</feature>
<dbReference type="EMBL" id="CP144752">
    <property type="protein sequence ID" value="WVZ88439.1"/>
    <property type="molecule type" value="Genomic_DNA"/>
</dbReference>
<dbReference type="Proteomes" id="UP001341281">
    <property type="component" value="Chromosome 08"/>
</dbReference>
<name>A0AAQ3UA39_PASNO</name>
<organism evidence="2 3">
    <name type="scientific">Paspalum notatum var. saurae</name>
    <dbReference type="NCBI Taxonomy" id="547442"/>
    <lineage>
        <taxon>Eukaryota</taxon>
        <taxon>Viridiplantae</taxon>
        <taxon>Streptophyta</taxon>
        <taxon>Embryophyta</taxon>
        <taxon>Tracheophyta</taxon>
        <taxon>Spermatophyta</taxon>
        <taxon>Magnoliopsida</taxon>
        <taxon>Liliopsida</taxon>
        <taxon>Poales</taxon>
        <taxon>Poaceae</taxon>
        <taxon>PACMAD clade</taxon>
        <taxon>Panicoideae</taxon>
        <taxon>Andropogonodae</taxon>
        <taxon>Paspaleae</taxon>
        <taxon>Paspalinae</taxon>
        <taxon>Paspalum</taxon>
    </lineage>
</organism>
<reference evidence="2 3" key="1">
    <citation type="submission" date="2024-02" db="EMBL/GenBank/DDBJ databases">
        <title>High-quality chromosome-scale genome assembly of Pensacola bahiagrass (Paspalum notatum Flugge var. saurae).</title>
        <authorList>
            <person name="Vega J.M."/>
            <person name="Podio M."/>
            <person name="Orjuela J."/>
            <person name="Siena L.A."/>
            <person name="Pessino S.C."/>
            <person name="Combes M.C."/>
            <person name="Mariac C."/>
            <person name="Albertini E."/>
            <person name="Pupilli F."/>
            <person name="Ortiz J.P.A."/>
            <person name="Leblanc O."/>
        </authorList>
    </citation>
    <scope>NUCLEOTIDE SEQUENCE [LARGE SCALE GENOMIC DNA]</scope>
    <source>
        <strain evidence="2">R1</strain>
        <tissue evidence="2">Leaf</tissue>
    </source>
</reference>
<protein>
    <submittedName>
        <fullName evidence="2">Uncharacterized protein</fullName>
    </submittedName>
</protein>
<feature type="compositionally biased region" description="Gly residues" evidence="1">
    <location>
        <begin position="302"/>
        <end position="320"/>
    </location>
</feature>
<dbReference type="AlphaFoldDB" id="A0AAQ3UA39"/>